<evidence type="ECO:0000256" key="1">
    <source>
        <dbReference type="SAM" id="MobiDB-lite"/>
    </source>
</evidence>
<sequence length="215" mass="23244">MPGMWWVVGALVVVGLVSAYLFWTANRVERLQTRAESAARALDAHLLRRAAAAAVLAEKRYGVELYAAARIALDAVPEEREAAENDLTRQLRAVELDPDDPACEAVIAASRRLALARQVHTDLVRDARAARRRPWCACCGWGAGTISPGTSTSTIRPSAPRRTPLPADPRRPPGWPQPGVRPTTEQATGGLIGCRNGVDPAVAFPQPPPEHAEER</sequence>
<evidence type="ECO:0000313" key="4">
    <source>
        <dbReference type="Proteomes" id="UP000199696"/>
    </source>
</evidence>
<feature type="transmembrane region" description="Helical" evidence="2">
    <location>
        <begin position="6"/>
        <end position="25"/>
    </location>
</feature>
<keyword evidence="4" id="KW-1185">Reference proteome</keyword>
<evidence type="ECO:0000256" key="2">
    <source>
        <dbReference type="SAM" id="Phobius"/>
    </source>
</evidence>
<dbReference type="EMBL" id="FMHY01000002">
    <property type="protein sequence ID" value="SCL49306.1"/>
    <property type="molecule type" value="Genomic_DNA"/>
</dbReference>
<reference evidence="4" key="1">
    <citation type="submission" date="2016-06" db="EMBL/GenBank/DDBJ databases">
        <authorList>
            <person name="Varghese N."/>
            <person name="Submissions Spin"/>
        </authorList>
    </citation>
    <scope>NUCLEOTIDE SEQUENCE [LARGE SCALE GENOMIC DNA]</scope>
    <source>
        <strain evidence="4">DSM 44814</strain>
    </source>
</reference>
<feature type="compositionally biased region" description="Low complexity" evidence="1">
    <location>
        <begin position="148"/>
        <end position="158"/>
    </location>
</feature>
<dbReference type="Proteomes" id="UP000199696">
    <property type="component" value="Unassembled WGS sequence"/>
</dbReference>
<dbReference type="AlphaFoldDB" id="A0A1C6U5H2"/>
<gene>
    <name evidence="3" type="ORF">GA0070604_1883</name>
</gene>
<feature type="region of interest" description="Disordered" evidence="1">
    <location>
        <begin position="148"/>
        <end position="215"/>
    </location>
</feature>
<dbReference type="STRING" id="227316.GA0070604_1883"/>
<organism evidence="3 4">
    <name type="scientific">Micromonospora eburnea</name>
    <dbReference type="NCBI Taxonomy" id="227316"/>
    <lineage>
        <taxon>Bacteria</taxon>
        <taxon>Bacillati</taxon>
        <taxon>Actinomycetota</taxon>
        <taxon>Actinomycetes</taxon>
        <taxon>Micromonosporales</taxon>
        <taxon>Micromonosporaceae</taxon>
        <taxon>Micromonospora</taxon>
    </lineage>
</organism>
<keyword evidence="2" id="KW-0472">Membrane</keyword>
<keyword evidence="2" id="KW-0812">Transmembrane</keyword>
<keyword evidence="2" id="KW-1133">Transmembrane helix</keyword>
<accession>A0A1C6U5H2</accession>
<name>A0A1C6U5H2_9ACTN</name>
<proteinExistence type="predicted"/>
<protein>
    <recommendedName>
        <fullName evidence="5">LemA protein</fullName>
    </recommendedName>
</protein>
<evidence type="ECO:0000313" key="3">
    <source>
        <dbReference type="EMBL" id="SCL49306.1"/>
    </source>
</evidence>
<evidence type="ECO:0008006" key="5">
    <source>
        <dbReference type="Google" id="ProtNLM"/>
    </source>
</evidence>